<evidence type="ECO:0000313" key="4">
    <source>
        <dbReference type="Proteomes" id="UP000323917"/>
    </source>
</evidence>
<dbReference type="AlphaFoldDB" id="A0A5B9QKP1"/>
<dbReference type="Proteomes" id="UP000323917">
    <property type="component" value="Chromosome"/>
</dbReference>
<feature type="domain" description="DUF1559" evidence="2">
    <location>
        <begin position="127"/>
        <end position="155"/>
    </location>
</feature>
<proteinExistence type="predicted"/>
<feature type="transmembrane region" description="Helical" evidence="1">
    <location>
        <begin position="105"/>
        <end position="124"/>
    </location>
</feature>
<keyword evidence="1" id="KW-0472">Membrane</keyword>
<accession>A0A5B9QKP1</accession>
<organism evidence="3 4">
    <name type="scientific">Bythopirellula goksoeyrii</name>
    <dbReference type="NCBI Taxonomy" id="1400387"/>
    <lineage>
        <taxon>Bacteria</taxon>
        <taxon>Pseudomonadati</taxon>
        <taxon>Planctomycetota</taxon>
        <taxon>Planctomycetia</taxon>
        <taxon>Pirellulales</taxon>
        <taxon>Lacipirellulaceae</taxon>
        <taxon>Bythopirellula</taxon>
    </lineage>
</organism>
<dbReference type="OrthoDB" id="277292at2"/>
<protein>
    <recommendedName>
        <fullName evidence="2">DUF1559 domain-containing protein</fullName>
    </recommendedName>
</protein>
<evidence type="ECO:0000256" key="1">
    <source>
        <dbReference type="SAM" id="Phobius"/>
    </source>
</evidence>
<sequence>MREQLLAYLLNDLDPAERKSVEDAIAADPKLAEELEHLRECLAGSEQEAEPAVTPPTKLASRTCSFVEHAVERSKSFCKSSPSAASLSESHDGFSARSKWSYADLIIGACILLAIGALLLPAIGESRETARQLKCQNNLLRLGAALTQYNERFQRGLPQIKPDQNAGFFVVELYEKGILTREELAELVVCPATQLADKVASGHIRIYIPNREEYLRSDGAAGNLLRKLMAGDYAYNLGYRTPSGSIHQIRFEGSSHLPLLSDAPSLAIAGYQSANHGGCGQNVIFQDLSCRYIRCIQAHSQQDHWYLNDDGKPAAGCRSKDIVLAPSEATPLLEVGER</sequence>
<keyword evidence="1" id="KW-0812">Transmembrane</keyword>
<keyword evidence="1" id="KW-1133">Transmembrane helix</keyword>
<dbReference type="InterPro" id="IPR011453">
    <property type="entry name" value="DUF1559"/>
</dbReference>
<dbReference type="RefSeq" id="WP_148075812.1">
    <property type="nucleotide sequence ID" value="NZ_CP042913.1"/>
</dbReference>
<keyword evidence="4" id="KW-1185">Reference proteome</keyword>
<evidence type="ECO:0000313" key="3">
    <source>
        <dbReference type="EMBL" id="QEG37606.1"/>
    </source>
</evidence>
<dbReference type="EMBL" id="CP042913">
    <property type="protein sequence ID" value="QEG37606.1"/>
    <property type="molecule type" value="Genomic_DNA"/>
</dbReference>
<dbReference type="Pfam" id="PF07596">
    <property type="entry name" value="SBP_bac_10"/>
    <property type="match status" value="1"/>
</dbReference>
<name>A0A5B9QKP1_9BACT</name>
<reference evidence="3 4" key="1">
    <citation type="submission" date="2019-08" db="EMBL/GenBank/DDBJ databases">
        <title>Deep-cultivation of Planctomycetes and their phenomic and genomic characterization uncovers novel biology.</title>
        <authorList>
            <person name="Wiegand S."/>
            <person name="Jogler M."/>
            <person name="Boedeker C."/>
            <person name="Pinto D."/>
            <person name="Vollmers J."/>
            <person name="Rivas-Marin E."/>
            <person name="Kohn T."/>
            <person name="Peeters S.H."/>
            <person name="Heuer A."/>
            <person name="Rast P."/>
            <person name="Oberbeckmann S."/>
            <person name="Bunk B."/>
            <person name="Jeske O."/>
            <person name="Meyerdierks A."/>
            <person name="Storesund J.E."/>
            <person name="Kallscheuer N."/>
            <person name="Luecker S."/>
            <person name="Lage O.M."/>
            <person name="Pohl T."/>
            <person name="Merkel B.J."/>
            <person name="Hornburger P."/>
            <person name="Mueller R.-W."/>
            <person name="Bruemmer F."/>
            <person name="Labrenz M."/>
            <person name="Spormann A.M."/>
            <person name="Op den Camp H."/>
            <person name="Overmann J."/>
            <person name="Amann R."/>
            <person name="Jetten M.S.M."/>
            <person name="Mascher T."/>
            <person name="Medema M.H."/>
            <person name="Devos D.P."/>
            <person name="Kaster A.-K."/>
            <person name="Ovreas L."/>
            <person name="Rohde M."/>
            <person name="Galperin M.Y."/>
            <person name="Jogler C."/>
        </authorList>
    </citation>
    <scope>NUCLEOTIDE SEQUENCE [LARGE SCALE GENOMIC DNA]</scope>
    <source>
        <strain evidence="3 4">Pr1d</strain>
    </source>
</reference>
<dbReference type="KEGG" id="bgok:Pr1d_49520"/>
<gene>
    <name evidence="3" type="ORF">Pr1d_49520</name>
</gene>
<evidence type="ECO:0000259" key="2">
    <source>
        <dbReference type="Pfam" id="PF07596"/>
    </source>
</evidence>